<reference evidence="3" key="1">
    <citation type="journal article" date="2020" name="Plant Biotechnol. J.">
        <title>The pomegranate (Punica granatum L.) draft genome dissects genetic divergence between soft- and hard-seeded cultivars.</title>
        <authorList>
            <person name="Luo X."/>
            <person name="Li H."/>
            <person name="Wu Z."/>
            <person name="Yao W."/>
            <person name="Zhao P."/>
            <person name="Cao D."/>
            <person name="Yu H."/>
            <person name="Li K."/>
            <person name="Poudel K."/>
            <person name="Zhao D."/>
            <person name="Zhang F."/>
            <person name="Xia X."/>
            <person name="Chen L."/>
            <person name="Wang Q."/>
            <person name="Jing D."/>
            <person name="Cao S."/>
        </authorList>
    </citation>
    <scope>NUCLEOTIDE SEQUENCE [LARGE SCALE GENOMIC DNA]</scope>
    <source>
        <strain evidence="3">cv. Tunisia</strain>
    </source>
</reference>
<evidence type="ECO:0000256" key="1">
    <source>
        <dbReference type="SAM" id="MobiDB-lite"/>
    </source>
</evidence>
<organism evidence="3 4">
    <name type="scientific">Punica granatum</name>
    <name type="common">Pomegranate</name>
    <dbReference type="NCBI Taxonomy" id="22663"/>
    <lineage>
        <taxon>Eukaryota</taxon>
        <taxon>Viridiplantae</taxon>
        <taxon>Streptophyta</taxon>
        <taxon>Embryophyta</taxon>
        <taxon>Tracheophyta</taxon>
        <taxon>Spermatophyta</taxon>
        <taxon>Magnoliopsida</taxon>
        <taxon>eudicotyledons</taxon>
        <taxon>Gunneridae</taxon>
        <taxon>Pentapetalae</taxon>
        <taxon>rosids</taxon>
        <taxon>malvids</taxon>
        <taxon>Myrtales</taxon>
        <taxon>Lythraceae</taxon>
        <taxon>Punica</taxon>
    </lineage>
</organism>
<dbReference type="PROSITE" id="PS50053">
    <property type="entry name" value="UBIQUITIN_2"/>
    <property type="match status" value="1"/>
</dbReference>
<sequence length="171" mass="18701">MMIKLRSKKSSKSSSKLGNGANGNGGSSLKGSSSMDKGCYNNGVMGEIKWELRPGGMLVQKRESQKSGEGMITVRVSYGTQWHDIPIEATSTFGELKMILSLLTSLEPAGQRLLFRGKEREDTEHLHMIGVGDRDKVLLLEDPAIKERKRLLHTLSGSSQPIGAPFRTISV</sequence>
<gene>
    <name evidence="4" type="primary">LOC116214156</name>
</gene>
<proteinExistence type="predicted"/>
<dbReference type="InterPro" id="IPR000626">
    <property type="entry name" value="Ubiquitin-like_dom"/>
</dbReference>
<dbReference type="GeneID" id="116214156"/>
<evidence type="ECO:0000313" key="3">
    <source>
        <dbReference type="Proteomes" id="UP000515151"/>
    </source>
</evidence>
<dbReference type="Gene3D" id="3.10.20.90">
    <property type="entry name" value="Phosphatidylinositol 3-kinase Catalytic Subunit, Chain A, domain 1"/>
    <property type="match status" value="1"/>
</dbReference>
<dbReference type="PANTHER" id="PTHR47376">
    <property type="entry name" value="OS02G0597700 PROTEIN"/>
    <property type="match status" value="1"/>
</dbReference>
<evidence type="ECO:0000259" key="2">
    <source>
        <dbReference type="PROSITE" id="PS50053"/>
    </source>
</evidence>
<dbReference type="Pfam" id="PF00240">
    <property type="entry name" value="ubiquitin"/>
    <property type="match status" value="1"/>
</dbReference>
<dbReference type="AlphaFoldDB" id="A0A6P8EFT1"/>
<dbReference type="RefSeq" id="XP_031405339.1">
    <property type="nucleotide sequence ID" value="XM_031549479.1"/>
</dbReference>
<protein>
    <submittedName>
        <fullName evidence="4">BAG family molecular chaperone regulator 1-like</fullName>
    </submittedName>
</protein>
<evidence type="ECO:0000313" key="4">
    <source>
        <dbReference type="RefSeq" id="XP_031405339.1"/>
    </source>
</evidence>
<name>A0A6P8EFT1_PUNGR</name>
<dbReference type="InterPro" id="IPR029071">
    <property type="entry name" value="Ubiquitin-like_domsf"/>
</dbReference>
<dbReference type="Proteomes" id="UP000515151">
    <property type="component" value="Chromosome 7"/>
</dbReference>
<reference evidence="4" key="2">
    <citation type="submission" date="2025-08" db="UniProtKB">
        <authorList>
            <consortium name="RefSeq"/>
        </authorList>
    </citation>
    <scope>IDENTIFICATION</scope>
    <source>
        <tissue evidence="4">Leaf</tissue>
    </source>
</reference>
<feature type="domain" description="Ubiquitin-like" evidence="2">
    <location>
        <begin position="72"/>
        <end position="140"/>
    </location>
</feature>
<accession>A0A6P8EFT1</accession>
<keyword evidence="3" id="KW-1185">Reference proteome</keyword>
<feature type="compositionally biased region" description="Basic residues" evidence="1">
    <location>
        <begin position="1"/>
        <end position="11"/>
    </location>
</feature>
<dbReference type="OrthoDB" id="428577at2759"/>
<feature type="region of interest" description="Disordered" evidence="1">
    <location>
        <begin position="1"/>
        <end position="35"/>
    </location>
</feature>
<dbReference type="SUPFAM" id="SSF54236">
    <property type="entry name" value="Ubiquitin-like"/>
    <property type="match status" value="1"/>
</dbReference>